<sequence>MDSFALVAISGSATVSGIPNGTYRDVVTGDTKVVTGGSLTASVTGKGNLRAYVLDLPDNPAPGRVGADGPFPR</sequence>
<evidence type="ECO:0000313" key="2">
    <source>
        <dbReference type="Proteomes" id="UP001500416"/>
    </source>
</evidence>
<dbReference type="Proteomes" id="UP001500416">
    <property type="component" value="Unassembled WGS sequence"/>
</dbReference>
<reference evidence="1 2" key="1">
    <citation type="journal article" date="2019" name="Int. J. Syst. Evol. Microbiol.">
        <title>The Global Catalogue of Microorganisms (GCM) 10K type strain sequencing project: providing services to taxonomists for standard genome sequencing and annotation.</title>
        <authorList>
            <consortium name="The Broad Institute Genomics Platform"/>
            <consortium name="The Broad Institute Genome Sequencing Center for Infectious Disease"/>
            <person name="Wu L."/>
            <person name="Ma J."/>
        </authorList>
    </citation>
    <scope>NUCLEOTIDE SEQUENCE [LARGE SCALE GENOMIC DNA]</scope>
    <source>
        <strain evidence="1 2">JCM 3380</strain>
    </source>
</reference>
<comment type="caution">
    <text evidence="1">The sequence shown here is derived from an EMBL/GenBank/DDBJ whole genome shotgun (WGS) entry which is preliminary data.</text>
</comment>
<evidence type="ECO:0000313" key="1">
    <source>
        <dbReference type="EMBL" id="GAA0220745.1"/>
    </source>
</evidence>
<proteinExistence type="predicted"/>
<gene>
    <name evidence="1" type="ORF">GCM10010492_18580</name>
</gene>
<name>A0ABN0TG05_9PSEU</name>
<organism evidence="1 2">
    <name type="scientific">Saccharothrix mutabilis subsp. mutabilis</name>
    <dbReference type="NCBI Taxonomy" id="66855"/>
    <lineage>
        <taxon>Bacteria</taxon>
        <taxon>Bacillati</taxon>
        <taxon>Actinomycetota</taxon>
        <taxon>Actinomycetes</taxon>
        <taxon>Pseudonocardiales</taxon>
        <taxon>Pseudonocardiaceae</taxon>
        <taxon>Saccharothrix</taxon>
    </lineage>
</organism>
<keyword evidence="2" id="KW-1185">Reference proteome</keyword>
<accession>A0ABN0TG05</accession>
<dbReference type="Gene3D" id="2.60.40.1180">
    <property type="entry name" value="Golgi alpha-mannosidase II"/>
    <property type="match status" value="1"/>
</dbReference>
<dbReference type="InterPro" id="IPR013780">
    <property type="entry name" value="Glyco_hydro_b"/>
</dbReference>
<protein>
    <submittedName>
        <fullName evidence="1">Uncharacterized protein</fullName>
    </submittedName>
</protein>
<dbReference type="EMBL" id="BAAABU010000003">
    <property type="protein sequence ID" value="GAA0220745.1"/>
    <property type="molecule type" value="Genomic_DNA"/>
</dbReference>
<dbReference type="SUPFAM" id="SSF51011">
    <property type="entry name" value="Glycosyl hydrolase domain"/>
    <property type="match status" value="1"/>
</dbReference>